<dbReference type="OrthoDB" id="9179041at2"/>
<evidence type="ECO:0000313" key="5">
    <source>
        <dbReference type="Proteomes" id="UP000006697"/>
    </source>
</evidence>
<dbReference type="NCBIfam" id="NF007015">
    <property type="entry name" value="PRK09480.1"/>
    <property type="match status" value="1"/>
</dbReference>
<dbReference type="SUPFAM" id="SSF48498">
    <property type="entry name" value="Tetracyclin repressor-like, C-terminal domain"/>
    <property type="match status" value="1"/>
</dbReference>
<dbReference type="Pfam" id="PF22276">
    <property type="entry name" value="SlmA-like_C"/>
    <property type="match status" value="1"/>
</dbReference>
<organism evidence="4 5">
    <name type="scientific">Herminiimonas arsenicoxydans</name>
    <dbReference type="NCBI Taxonomy" id="204773"/>
    <lineage>
        <taxon>Bacteria</taxon>
        <taxon>Pseudomonadati</taxon>
        <taxon>Pseudomonadota</taxon>
        <taxon>Betaproteobacteria</taxon>
        <taxon>Burkholderiales</taxon>
        <taxon>Oxalobacteraceae</taxon>
        <taxon>Herminiimonas</taxon>
    </lineage>
</organism>
<reference evidence="4 5" key="1">
    <citation type="journal article" date="2007" name="PLoS Genet.">
        <title>A tale of two oxidation states: bacterial colonization of arsenic-rich environments.</title>
        <authorList>
            <person name="Muller D."/>
            <person name="Medigue C."/>
            <person name="Koechler S."/>
            <person name="Barbe V."/>
            <person name="Barakat M."/>
            <person name="Talla E."/>
            <person name="Bonnefoy V."/>
            <person name="Krin E."/>
            <person name="Arsene-Ploetze F."/>
            <person name="Carapito C."/>
            <person name="Chandler M."/>
            <person name="Cournoyer B."/>
            <person name="Cruveiller S."/>
            <person name="Dossat C."/>
            <person name="Duval S."/>
            <person name="Heymann M."/>
            <person name="Leize E."/>
            <person name="Lieutaud A."/>
            <person name="Lievremont D."/>
            <person name="Makita Y."/>
            <person name="Mangenot S."/>
            <person name="Nitschke W."/>
            <person name="Ortet P."/>
            <person name="Perdrial N."/>
            <person name="Schoepp B."/>
            <person name="Siguier N."/>
            <person name="Simeonova D.D."/>
            <person name="Rouy Z."/>
            <person name="Segurens B."/>
            <person name="Turlin E."/>
            <person name="Vallenet D."/>
            <person name="Van Dorsselaer A."/>
            <person name="Weiss S."/>
            <person name="Weissenbach J."/>
            <person name="Lett M.C."/>
            <person name="Danchin A."/>
            <person name="Bertin P.N."/>
        </authorList>
    </citation>
    <scope>NUCLEOTIDE SEQUENCE [LARGE SCALE GENOMIC DNA]</scope>
    <source>
        <strain evidence="5">ULPAs1</strain>
    </source>
</reference>
<dbReference type="AlphaFoldDB" id="A4G9A7"/>
<dbReference type="Pfam" id="PF00440">
    <property type="entry name" value="TetR_N"/>
    <property type="match status" value="1"/>
</dbReference>
<evidence type="ECO:0000259" key="3">
    <source>
        <dbReference type="PROSITE" id="PS50977"/>
    </source>
</evidence>
<dbReference type="PROSITE" id="PS50977">
    <property type="entry name" value="HTH_TETR_2"/>
    <property type="match status" value="1"/>
</dbReference>
<name>A4G9A7_HERAR</name>
<evidence type="ECO:0000256" key="2">
    <source>
        <dbReference type="PROSITE-ProRule" id="PRU00335"/>
    </source>
</evidence>
<dbReference type="HOGENOM" id="CLU_069356_5_0_4"/>
<dbReference type="InterPro" id="IPR050624">
    <property type="entry name" value="HTH-type_Tx_Regulator"/>
</dbReference>
<dbReference type="KEGG" id="har:HEAR2984"/>
<dbReference type="EMBL" id="CU207211">
    <property type="protein sequence ID" value="CAL63094.1"/>
    <property type="molecule type" value="Genomic_DNA"/>
</dbReference>
<dbReference type="InterPro" id="IPR036271">
    <property type="entry name" value="Tet_transcr_reg_TetR-rel_C_sf"/>
</dbReference>
<dbReference type="InterPro" id="IPR009057">
    <property type="entry name" value="Homeodomain-like_sf"/>
</dbReference>
<keyword evidence="5" id="KW-1185">Reference proteome</keyword>
<gene>
    <name evidence="4" type="ordered locus">HEAR2984</name>
</gene>
<dbReference type="STRING" id="204773.HEAR2984"/>
<evidence type="ECO:0000256" key="1">
    <source>
        <dbReference type="ARBA" id="ARBA00023125"/>
    </source>
</evidence>
<sequence length="191" mass="21036">MATTKPGERKLQILQTLATMLEQPKGEKITTAALAARVEVSEAALYRHFASKAQMFEGLIEFIEATVFGLINKIAEQQENGLSQVQAIIVMLLNFAERNPGMTRVMIGDALVNEDERLQLRMNQFVDRIELALKQALRVAVTQGQANEAEVTARAHLITGAVLGHWQRYAKTGFKQNPSAHAAAQISILLA</sequence>
<dbReference type="Gene3D" id="1.10.357.10">
    <property type="entry name" value="Tetracycline Repressor, domain 2"/>
    <property type="match status" value="1"/>
</dbReference>
<protein>
    <submittedName>
        <fullName evidence="4">Regulatory protein, TetR family</fullName>
    </submittedName>
</protein>
<proteinExistence type="predicted"/>
<dbReference type="InterPro" id="IPR054580">
    <property type="entry name" value="SlmA-like_C"/>
</dbReference>
<keyword evidence="1 2" id="KW-0238">DNA-binding</keyword>
<dbReference type="GO" id="GO:0003677">
    <property type="term" value="F:DNA binding"/>
    <property type="evidence" value="ECO:0007669"/>
    <property type="project" value="UniProtKB-UniRule"/>
</dbReference>
<dbReference type="PANTHER" id="PTHR43479">
    <property type="entry name" value="ACREF/ENVCD OPERON REPRESSOR-RELATED"/>
    <property type="match status" value="1"/>
</dbReference>
<evidence type="ECO:0000313" key="4">
    <source>
        <dbReference type="EMBL" id="CAL63094.1"/>
    </source>
</evidence>
<feature type="DNA-binding region" description="H-T-H motif" evidence="2">
    <location>
        <begin position="30"/>
        <end position="49"/>
    </location>
</feature>
<feature type="domain" description="HTH tetR-type" evidence="3">
    <location>
        <begin position="7"/>
        <end position="67"/>
    </location>
</feature>
<dbReference type="InterPro" id="IPR001647">
    <property type="entry name" value="HTH_TetR"/>
</dbReference>
<dbReference type="Proteomes" id="UP000006697">
    <property type="component" value="Chromosome"/>
</dbReference>
<accession>A4G9A7</accession>
<dbReference type="SUPFAM" id="SSF46689">
    <property type="entry name" value="Homeodomain-like"/>
    <property type="match status" value="1"/>
</dbReference>
<dbReference type="eggNOG" id="COG1309">
    <property type="taxonomic scope" value="Bacteria"/>
</dbReference>
<dbReference type="PANTHER" id="PTHR43479:SF11">
    <property type="entry name" value="ACREF_ENVCD OPERON REPRESSOR-RELATED"/>
    <property type="match status" value="1"/>
</dbReference>